<dbReference type="InterPro" id="IPR036322">
    <property type="entry name" value="WD40_repeat_dom_sf"/>
</dbReference>
<dbReference type="GO" id="GO:0030307">
    <property type="term" value="P:positive regulation of cell growth"/>
    <property type="evidence" value="ECO:0007669"/>
    <property type="project" value="TreeGrafter"/>
</dbReference>
<organism evidence="2 3">
    <name type="scientific">Setaria digitata</name>
    <dbReference type="NCBI Taxonomy" id="48799"/>
    <lineage>
        <taxon>Eukaryota</taxon>
        <taxon>Metazoa</taxon>
        <taxon>Ecdysozoa</taxon>
        <taxon>Nematoda</taxon>
        <taxon>Chromadorea</taxon>
        <taxon>Rhabditida</taxon>
        <taxon>Spirurina</taxon>
        <taxon>Spiruromorpha</taxon>
        <taxon>Filarioidea</taxon>
        <taxon>Setariidae</taxon>
        <taxon>Setaria</taxon>
    </lineage>
</organism>
<dbReference type="SMART" id="SM00320">
    <property type="entry name" value="WD40"/>
    <property type="match status" value="2"/>
</dbReference>
<dbReference type="GO" id="GO:0030674">
    <property type="term" value="F:protein-macromolecule adaptor activity"/>
    <property type="evidence" value="ECO:0007669"/>
    <property type="project" value="TreeGrafter"/>
</dbReference>
<dbReference type="Proteomes" id="UP000887581">
    <property type="component" value="Unplaced"/>
</dbReference>
<evidence type="ECO:0000313" key="2">
    <source>
        <dbReference type="Proteomes" id="UP000887581"/>
    </source>
</evidence>
<dbReference type="PANTHER" id="PTHR12848">
    <property type="entry name" value="REGULATORY-ASSOCIATED PROTEIN OF MTOR"/>
    <property type="match status" value="1"/>
</dbReference>
<evidence type="ECO:0000313" key="3">
    <source>
        <dbReference type="WBParaSite" id="sdigi.contig259.g6795.t1"/>
    </source>
</evidence>
<dbReference type="InterPro" id="IPR001680">
    <property type="entry name" value="WD40_rpt"/>
</dbReference>
<keyword evidence="1" id="KW-0853">WD repeat</keyword>
<dbReference type="PROSITE" id="PS50082">
    <property type="entry name" value="WD_REPEATS_2"/>
    <property type="match status" value="1"/>
</dbReference>
<name>A0A915PU57_9BILA</name>
<dbReference type="WBParaSite" id="sdigi.contig259.g6795.t1">
    <property type="protein sequence ID" value="sdigi.contig259.g6795.t1"/>
    <property type="gene ID" value="sdigi.contig259.g6795"/>
</dbReference>
<dbReference type="InterPro" id="IPR004083">
    <property type="entry name" value="Raptor"/>
</dbReference>
<proteinExistence type="predicted"/>
<dbReference type="GO" id="GO:0010506">
    <property type="term" value="P:regulation of autophagy"/>
    <property type="evidence" value="ECO:0007669"/>
    <property type="project" value="TreeGrafter"/>
</dbReference>
<protein>
    <submittedName>
        <fullName evidence="3">Anaphase-promoting complex subunit 4 WD40 domain-containing protein</fullName>
    </submittedName>
</protein>
<dbReference type="GO" id="GO:0071230">
    <property type="term" value="P:cellular response to amino acid stimulus"/>
    <property type="evidence" value="ECO:0007669"/>
    <property type="project" value="TreeGrafter"/>
</dbReference>
<dbReference type="AlphaFoldDB" id="A0A915PU57"/>
<evidence type="ECO:0000256" key="1">
    <source>
        <dbReference type="PROSITE-ProRule" id="PRU00221"/>
    </source>
</evidence>
<feature type="repeat" description="WD" evidence="1">
    <location>
        <begin position="1"/>
        <end position="19"/>
    </location>
</feature>
<reference evidence="3" key="1">
    <citation type="submission" date="2022-11" db="UniProtKB">
        <authorList>
            <consortium name="WormBaseParasite"/>
        </authorList>
    </citation>
    <scope>IDENTIFICATION</scope>
</reference>
<dbReference type="GO" id="GO:0009267">
    <property type="term" value="P:cellular response to starvation"/>
    <property type="evidence" value="ECO:0007669"/>
    <property type="project" value="TreeGrafter"/>
</dbReference>
<dbReference type="GO" id="GO:0031931">
    <property type="term" value="C:TORC1 complex"/>
    <property type="evidence" value="ECO:0007669"/>
    <property type="project" value="InterPro"/>
</dbReference>
<dbReference type="GO" id="GO:0038202">
    <property type="term" value="P:TORC1 signaling"/>
    <property type="evidence" value="ECO:0007669"/>
    <property type="project" value="TreeGrafter"/>
</dbReference>
<dbReference type="Pfam" id="PF00400">
    <property type="entry name" value="WD40"/>
    <property type="match status" value="1"/>
</dbReference>
<dbReference type="InterPro" id="IPR015943">
    <property type="entry name" value="WD40/YVTN_repeat-like_dom_sf"/>
</dbReference>
<accession>A0A915PU57</accession>
<dbReference type="Gene3D" id="2.130.10.10">
    <property type="entry name" value="YVTN repeat-like/Quinoprotein amine dehydrogenase"/>
    <property type="match status" value="1"/>
</dbReference>
<dbReference type="SUPFAM" id="SSF50978">
    <property type="entry name" value="WD40 repeat-like"/>
    <property type="match status" value="1"/>
</dbReference>
<sequence length="279" mass="31161">MTRELLLTCSEDGLMRIWDPGYSIYSYDFEAEQQMITSAYLLKDAPISIPMNKHLASVFSWNQKCGIMAVSGNVRVCRLWDAHAEKCTQEIQVGAKNCAVTRLSLDNSGSKLLAAGLSDGLVNVYDPRLPEKSRRTMSFRELEESIIGLSLFSNPLSDSSEGNLRLIAGSKDGEIRLWEPRMFKEPVVSFNACSFPRNDSLTNMEVHTHGQFIGCMDDAAVVKLFDVNGKQLGEIHQDDWLVGGRIGTLTSMRFHQLLVSLAVATQSHTITFYRMPDLS</sequence>
<keyword evidence="2" id="KW-1185">Reference proteome</keyword>
<dbReference type="PANTHER" id="PTHR12848:SF16">
    <property type="entry name" value="REGULATORY-ASSOCIATED PROTEIN OF MTOR"/>
    <property type="match status" value="1"/>
</dbReference>
<dbReference type="GO" id="GO:0005737">
    <property type="term" value="C:cytoplasm"/>
    <property type="evidence" value="ECO:0007669"/>
    <property type="project" value="TreeGrafter"/>
</dbReference>